<dbReference type="Pfam" id="PF17423">
    <property type="entry name" value="SwrA"/>
    <property type="match status" value="1"/>
</dbReference>
<evidence type="ECO:0000313" key="2">
    <source>
        <dbReference type="Proteomes" id="UP001165287"/>
    </source>
</evidence>
<dbReference type="RefSeq" id="WP_224140587.1">
    <property type="nucleotide sequence ID" value="NZ_JAIQUM010000047.1"/>
</dbReference>
<reference evidence="1" key="1">
    <citation type="submission" date="2024-05" db="EMBL/GenBank/DDBJ databases">
        <title>Metabacillus sp. nov., isolated from the rhizosphere soil of tomato plants.</title>
        <authorList>
            <person name="Ma R."/>
        </authorList>
    </citation>
    <scope>NUCLEOTIDE SEQUENCE</scope>
    <source>
        <strain evidence="1">DBTR6</strain>
    </source>
</reference>
<dbReference type="Proteomes" id="UP001165287">
    <property type="component" value="Unassembled WGS sequence"/>
</dbReference>
<keyword evidence="2" id="KW-1185">Reference proteome</keyword>
<accession>A0ABS7UVQ4</accession>
<evidence type="ECO:0000313" key="1">
    <source>
        <dbReference type="EMBL" id="MBZ5752129.1"/>
    </source>
</evidence>
<gene>
    <name evidence="1" type="ORF">K9V48_18205</name>
</gene>
<organism evidence="1 2">
    <name type="scientific">Metabacillus rhizolycopersici</name>
    <dbReference type="NCBI Taxonomy" id="2875709"/>
    <lineage>
        <taxon>Bacteria</taxon>
        <taxon>Bacillati</taxon>
        <taxon>Bacillota</taxon>
        <taxon>Bacilli</taxon>
        <taxon>Bacillales</taxon>
        <taxon>Bacillaceae</taxon>
        <taxon>Metabacillus</taxon>
    </lineage>
</organism>
<dbReference type="EMBL" id="JAIQUM010000047">
    <property type="protein sequence ID" value="MBZ5752129.1"/>
    <property type="molecule type" value="Genomic_DNA"/>
</dbReference>
<name>A0ABS7UVQ4_9BACI</name>
<sequence>MKKSSYQKEQIYQRLITELSKKNSTSHTPASSSKWIRLFCMYLANYSAIKRIDQVDKLCVEQYFTYLIENHKRLFINLTDIKKSMQMIKDLLHIEVDSLLSDFSLSNTSLWNNLK</sequence>
<proteinExistence type="predicted"/>
<dbReference type="InterPro" id="IPR035388">
    <property type="entry name" value="SwrA"/>
</dbReference>
<comment type="caution">
    <text evidence="1">The sequence shown here is derived from an EMBL/GenBank/DDBJ whole genome shotgun (WGS) entry which is preliminary data.</text>
</comment>
<protein>
    <submittedName>
        <fullName evidence="1">Swarming motility protein SwrAA</fullName>
    </submittedName>
</protein>